<evidence type="ECO:0000256" key="1">
    <source>
        <dbReference type="SAM" id="SignalP"/>
    </source>
</evidence>
<dbReference type="Proteomes" id="UP000221168">
    <property type="component" value="Unassembled WGS sequence"/>
</dbReference>
<dbReference type="OrthoDB" id="9812424at2"/>
<feature type="chain" id="PRO_5013934883" evidence="1">
    <location>
        <begin position="30"/>
        <end position="226"/>
    </location>
</feature>
<comment type="caution">
    <text evidence="2">The sequence shown here is derived from an EMBL/GenBank/DDBJ whole genome shotgun (WGS) entry which is preliminary data.</text>
</comment>
<sequence>MHPMSSLTFKTIAAIGLFACALASQPARADDASAMQADIATVRGQWETLKFTMREGDRQTALMNELGKQADDLVRKYPGHAEALIWDGIITSERASMASAFSALGLAKQARDLLQQAYDIDPAALDAGATTSLAVLYYRVPGFPIGFGDNKKARHLLEQAVQIAPDSLDAEYFYGDFLYGEHEYGHALQVLEKALTIPANADRPLWDNNRRLVIKQLIGKVKAAGA</sequence>
<reference evidence="2 3" key="1">
    <citation type="submission" date="2017-10" db="EMBL/GenBank/DDBJ databases">
        <title>Sedimentibacterium mangrovi gen. nov., sp. nov., a novel member of family Phyllobacteriacea isolated from mangrove sediment.</title>
        <authorList>
            <person name="Liao H."/>
            <person name="Tian Y."/>
        </authorList>
    </citation>
    <scope>NUCLEOTIDE SEQUENCE [LARGE SCALE GENOMIC DNA]</scope>
    <source>
        <strain evidence="2 3">X9-2-2</strain>
    </source>
</reference>
<dbReference type="SUPFAM" id="SSF48452">
    <property type="entry name" value="TPR-like"/>
    <property type="match status" value="1"/>
</dbReference>
<organism evidence="2 3">
    <name type="scientific">Zhengella mangrovi</name>
    <dbReference type="NCBI Taxonomy" id="1982044"/>
    <lineage>
        <taxon>Bacteria</taxon>
        <taxon>Pseudomonadati</taxon>
        <taxon>Pseudomonadota</taxon>
        <taxon>Alphaproteobacteria</taxon>
        <taxon>Hyphomicrobiales</taxon>
        <taxon>Notoacmeibacteraceae</taxon>
        <taxon>Zhengella</taxon>
    </lineage>
</organism>
<dbReference type="AlphaFoldDB" id="A0A2G1QI71"/>
<name>A0A2G1QI71_9HYPH</name>
<feature type="signal peptide" evidence="1">
    <location>
        <begin position="1"/>
        <end position="29"/>
    </location>
</feature>
<evidence type="ECO:0000313" key="2">
    <source>
        <dbReference type="EMBL" id="PHP65223.1"/>
    </source>
</evidence>
<proteinExistence type="predicted"/>
<gene>
    <name evidence="2" type="ORF">CSC94_20135</name>
</gene>
<dbReference type="EMBL" id="PDVP01000017">
    <property type="protein sequence ID" value="PHP65223.1"/>
    <property type="molecule type" value="Genomic_DNA"/>
</dbReference>
<protein>
    <submittedName>
        <fullName evidence="2">Uncharacterized protein</fullName>
    </submittedName>
</protein>
<accession>A0A2G1QI71</accession>
<evidence type="ECO:0000313" key="3">
    <source>
        <dbReference type="Proteomes" id="UP000221168"/>
    </source>
</evidence>
<dbReference type="InterPro" id="IPR011990">
    <property type="entry name" value="TPR-like_helical_dom_sf"/>
</dbReference>
<dbReference type="Gene3D" id="1.25.40.10">
    <property type="entry name" value="Tetratricopeptide repeat domain"/>
    <property type="match status" value="1"/>
</dbReference>
<dbReference type="Pfam" id="PF14559">
    <property type="entry name" value="TPR_19"/>
    <property type="match status" value="1"/>
</dbReference>
<keyword evidence="3" id="KW-1185">Reference proteome</keyword>
<keyword evidence="1" id="KW-0732">Signal</keyword>